<comment type="caution">
    <text evidence="18">The sequence shown here is derived from an EMBL/GenBank/DDBJ whole genome shotgun (WGS) entry which is preliminary data.</text>
</comment>
<keyword evidence="11" id="KW-0325">Glycoprotein</keyword>
<dbReference type="PROSITE" id="PS50836">
    <property type="entry name" value="DOMON"/>
    <property type="match status" value="2"/>
</dbReference>
<reference evidence="18" key="1">
    <citation type="submission" date="2021-02" db="EMBL/GenBank/DDBJ databases">
        <authorList>
            <person name="Nowell W R."/>
        </authorList>
    </citation>
    <scope>NUCLEOTIDE SEQUENCE</scope>
</reference>
<dbReference type="PANTHER" id="PTHR23130">
    <property type="entry name" value="CYTOCHROME B561 AND DOMON DOMAIN-CONTAINING PROTEIN"/>
    <property type="match status" value="1"/>
</dbReference>
<evidence type="ECO:0000259" key="15">
    <source>
        <dbReference type="PROSITE" id="PS50939"/>
    </source>
</evidence>
<name>A0A815XAG6_9BILA</name>
<evidence type="ECO:0000256" key="9">
    <source>
        <dbReference type="ARBA" id="ARBA00023004"/>
    </source>
</evidence>
<evidence type="ECO:0000256" key="11">
    <source>
        <dbReference type="ARBA" id="ARBA00023180"/>
    </source>
</evidence>
<dbReference type="InterPro" id="IPR002861">
    <property type="entry name" value="Reeler_dom"/>
</dbReference>
<gene>
    <name evidence="18" type="ORF">JXQ802_LOCUS43923</name>
    <name evidence="17" type="ORF">PYM288_LOCUS1937</name>
</gene>
<feature type="domain" description="Reelin" evidence="16">
    <location>
        <begin position="8"/>
        <end position="172"/>
    </location>
</feature>
<keyword evidence="9" id="KW-0408">Iron</keyword>
<dbReference type="Gene3D" id="2.60.40.4060">
    <property type="entry name" value="Reeler domain"/>
    <property type="match status" value="1"/>
</dbReference>
<dbReference type="CDD" id="cd08760">
    <property type="entry name" value="Cyt_b561_FRRS1_like"/>
    <property type="match status" value="1"/>
</dbReference>
<evidence type="ECO:0000256" key="13">
    <source>
        <dbReference type="SAM" id="SignalP"/>
    </source>
</evidence>
<feature type="transmembrane region" description="Helical" evidence="12">
    <location>
        <begin position="571"/>
        <end position="590"/>
    </location>
</feature>
<evidence type="ECO:0000313" key="19">
    <source>
        <dbReference type="Proteomes" id="UP000663870"/>
    </source>
</evidence>
<dbReference type="GO" id="GO:0016020">
    <property type="term" value="C:membrane"/>
    <property type="evidence" value="ECO:0007669"/>
    <property type="project" value="UniProtKB-SubCell"/>
</dbReference>
<feature type="transmembrane region" description="Helical" evidence="12">
    <location>
        <begin position="741"/>
        <end position="761"/>
    </location>
</feature>
<accession>A0A815XAG6</accession>
<evidence type="ECO:0000259" key="16">
    <source>
        <dbReference type="PROSITE" id="PS51019"/>
    </source>
</evidence>
<comment type="subcellular location">
    <subcellularLocation>
        <location evidence="2">Membrane</location>
        <topology evidence="2">Multi-pass membrane protein</topology>
    </subcellularLocation>
</comment>
<keyword evidence="5 12" id="KW-0812">Transmembrane</keyword>
<keyword evidence="4" id="KW-0813">Transport</keyword>
<feature type="domain" description="DOMON" evidence="14">
    <location>
        <begin position="184"/>
        <end position="304"/>
    </location>
</feature>
<dbReference type="Gene3D" id="1.20.120.1770">
    <property type="match status" value="1"/>
</dbReference>
<evidence type="ECO:0008006" key="20">
    <source>
        <dbReference type="Google" id="ProtNLM"/>
    </source>
</evidence>
<dbReference type="Pfam" id="PF03351">
    <property type="entry name" value="DOMON"/>
    <property type="match status" value="2"/>
</dbReference>
<dbReference type="InterPro" id="IPR042307">
    <property type="entry name" value="Reeler_sf"/>
</dbReference>
<feature type="chain" id="PRO_5036412458" description="Ferric-chelate reductase 1" evidence="13">
    <location>
        <begin position="17"/>
        <end position="764"/>
    </location>
</feature>
<dbReference type="InterPro" id="IPR006593">
    <property type="entry name" value="Cyt_b561/ferric_Rdtase_TM"/>
</dbReference>
<sequence>MLKFILILICIKLGYSYPEDAPNSTCITMMLYHNVVPKQCQSKYIIQSEISEYNINDIIRITVRSSTNIDYFKRILLIAKNQNNQHIIGTWSITNSLIKTISCNGIENTAITHSSDDDKLQIEALWHAPSIISEEKIIIEATIVTSNDEIYVDCFNIILTPKQTNLLRIQSIATDTERSILTKTKTNITWNYIEDTVTVRVTAGLMNVGEWVAMGFSLDREMGDDYVFICQVSSTGNATLRRMHTKRGKRPPLPSSVEVNVIDTTYEDGFAICQFSFNTTSQQVDDEPEPIVIERNYYLLFSGGILRTDEQIAKHNFTFVSTQPYQLQKSQIINFDEPLITTTTTVPQTNDVGVDINWTYASGITSVKMKINNLRTSQWLALGLSLDDFMGQDHVFICQHLSNDTISLQRFINPGGHSRPVLASTIVNPGGSLNVTREKFEDGIAYCDFTLSNFVDTSRQSRQNDIPKLSQTANYRPLIAFGNLDSSNILIRHAQDSRIPLKRDVSLNRPETIVYNVQATGSGLMKAHGIIMSFTWIVLVSTGILIARYFKSLWPNKKICNKAVWFAIHRTIMTSVATLTLIAFILILVYKKGQWVSQHTRLQFVHSIVGILVVSFSIIQPFMALFRCHPEEHNRFIFNYAHATVGFSALTLSVVAIFLTMFFTQFEFQSKKQWAILVVWTCWLPIIFSIFEIIEIYFRKFSSSKGNLNSFDMNDPRGNTTTQTVPTPIIQNRKKDRIKQFAILIHILIAIALALTLAILIGQS</sequence>
<proteinExistence type="inferred from homology"/>
<comment type="similarity">
    <text evidence="3">Belongs to the FRRS1 family.</text>
</comment>
<evidence type="ECO:0000256" key="7">
    <source>
        <dbReference type="ARBA" id="ARBA00022982"/>
    </source>
</evidence>
<dbReference type="SMART" id="SM00665">
    <property type="entry name" value="B561"/>
    <property type="match status" value="1"/>
</dbReference>
<evidence type="ECO:0000256" key="4">
    <source>
        <dbReference type="ARBA" id="ARBA00022448"/>
    </source>
</evidence>
<evidence type="ECO:0000256" key="1">
    <source>
        <dbReference type="ARBA" id="ARBA00001970"/>
    </source>
</evidence>
<feature type="transmembrane region" description="Helical" evidence="12">
    <location>
        <begin position="602"/>
        <end position="625"/>
    </location>
</feature>
<evidence type="ECO:0000313" key="17">
    <source>
        <dbReference type="EMBL" id="CAF0748027.1"/>
    </source>
</evidence>
<dbReference type="AlphaFoldDB" id="A0A815XAG6"/>
<dbReference type="PROSITE" id="PS50939">
    <property type="entry name" value="CYTOCHROME_B561"/>
    <property type="match status" value="1"/>
</dbReference>
<evidence type="ECO:0000256" key="8">
    <source>
        <dbReference type="ARBA" id="ARBA00022989"/>
    </source>
</evidence>
<keyword evidence="7" id="KW-0249">Electron transport</keyword>
<dbReference type="Proteomes" id="UP000663870">
    <property type="component" value="Unassembled WGS sequence"/>
</dbReference>
<dbReference type="PROSITE" id="PS51019">
    <property type="entry name" value="REELIN"/>
    <property type="match status" value="1"/>
</dbReference>
<feature type="transmembrane region" description="Helical" evidence="12">
    <location>
        <begin position="637"/>
        <end position="662"/>
    </location>
</feature>
<dbReference type="Proteomes" id="UP000663854">
    <property type="component" value="Unassembled WGS sequence"/>
</dbReference>
<dbReference type="InterPro" id="IPR005018">
    <property type="entry name" value="DOMON_domain"/>
</dbReference>
<dbReference type="EMBL" id="CAJNOH010000011">
    <property type="protein sequence ID" value="CAF0748027.1"/>
    <property type="molecule type" value="Genomic_DNA"/>
</dbReference>
<keyword evidence="8 12" id="KW-1133">Transmembrane helix</keyword>
<feature type="domain" description="DOMON" evidence="14">
    <location>
        <begin position="352"/>
        <end position="482"/>
    </location>
</feature>
<feature type="transmembrane region" description="Helical" evidence="12">
    <location>
        <begin position="530"/>
        <end position="550"/>
    </location>
</feature>
<evidence type="ECO:0000256" key="3">
    <source>
        <dbReference type="ARBA" id="ARBA00009195"/>
    </source>
</evidence>
<dbReference type="PANTHER" id="PTHR23130:SF171">
    <property type="entry name" value="OS01G0895300 PROTEIN"/>
    <property type="match status" value="1"/>
</dbReference>
<dbReference type="CDD" id="cd08544">
    <property type="entry name" value="Reeler"/>
    <property type="match status" value="1"/>
</dbReference>
<comment type="cofactor">
    <cofactor evidence="1">
        <name>heme b</name>
        <dbReference type="ChEBI" id="CHEBI:60344"/>
    </cofactor>
</comment>
<dbReference type="EMBL" id="CAJNOL010003272">
    <property type="protein sequence ID" value="CAF1555048.1"/>
    <property type="molecule type" value="Genomic_DNA"/>
</dbReference>
<evidence type="ECO:0000313" key="18">
    <source>
        <dbReference type="EMBL" id="CAF1555048.1"/>
    </source>
</evidence>
<protein>
    <recommendedName>
        <fullName evidence="20">Ferric-chelate reductase 1</fullName>
    </recommendedName>
</protein>
<feature type="transmembrane region" description="Helical" evidence="12">
    <location>
        <begin position="674"/>
        <end position="698"/>
    </location>
</feature>
<dbReference type="Pfam" id="PF02014">
    <property type="entry name" value="Reeler"/>
    <property type="match status" value="1"/>
</dbReference>
<evidence type="ECO:0000256" key="5">
    <source>
        <dbReference type="ARBA" id="ARBA00022692"/>
    </source>
</evidence>
<evidence type="ECO:0000256" key="6">
    <source>
        <dbReference type="ARBA" id="ARBA00022729"/>
    </source>
</evidence>
<feature type="domain" description="Cytochrome b561" evidence="15">
    <location>
        <begin position="490"/>
        <end position="697"/>
    </location>
</feature>
<feature type="signal peptide" evidence="13">
    <location>
        <begin position="1"/>
        <end position="16"/>
    </location>
</feature>
<keyword evidence="19" id="KW-1185">Reference proteome</keyword>
<evidence type="ECO:0000259" key="14">
    <source>
        <dbReference type="PROSITE" id="PS50836"/>
    </source>
</evidence>
<organism evidence="18 19">
    <name type="scientific">Rotaria sordida</name>
    <dbReference type="NCBI Taxonomy" id="392033"/>
    <lineage>
        <taxon>Eukaryota</taxon>
        <taxon>Metazoa</taxon>
        <taxon>Spiralia</taxon>
        <taxon>Gnathifera</taxon>
        <taxon>Rotifera</taxon>
        <taxon>Eurotatoria</taxon>
        <taxon>Bdelloidea</taxon>
        <taxon>Philodinida</taxon>
        <taxon>Philodinidae</taxon>
        <taxon>Rotaria</taxon>
    </lineage>
</organism>
<evidence type="ECO:0000256" key="12">
    <source>
        <dbReference type="SAM" id="Phobius"/>
    </source>
</evidence>
<dbReference type="Pfam" id="PF03188">
    <property type="entry name" value="Cytochrom_B561"/>
    <property type="match status" value="1"/>
</dbReference>
<keyword evidence="6 13" id="KW-0732">Signal</keyword>
<evidence type="ECO:0000256" key="10">
    <source>
        <dbReference type="ARBA" id="ARBA00023136"/>
    </source>
</evidence>
<keyword evidence="10 12" id="KW-0472">Membrane</keyword>
<evidence type="ECO:0000256" key="2">
    <source>
        <dbReference type="ARBA" id="ARBA00004141"/>
    </source>
</evidence>